<reference evidence="1" key="1">
    <citation type="submission" date="2018-10" db="EMBL/GenBank/DDBJ databases">
        <authorList>
            <consortium name="NARMS: The National Antimicrobial Resistance Monitoring System"/>
        </authorList>
    </citation>
    <scope>NUCLEOTIDE SEQUENCE [LARGE SCALE GENOMIC DNA]</scope>
    <source>
        <strain evidence="1">CVM N17EC0388</strain>
    </source>
</reference>
<name>A0A3L0W2A2_ECOLX</name>
<sequence length="315" mass="36135">MKMKKTRLMNRLEEKAHYYNIKTGGPQEAITKELLHYDILQTLSSMGVFQDGVTFQGGTALRLCYGGRRYSEDLDFATGHDFNFDRLNDLSTRLTDYLSTSYGLECTVTPPKHDIDQEKGGVQVAAWKLSVSMDPARKDIPKQRIWIEFANVRALTKELRPFISNFEQEAGQHMLIAVETPQEIFADKILAAANRPRVKARDIFDLKFLSDRNITLDPAHVVEKLKDYKVTDHDAFLDRLDKYRLDLTGEAFRASWLDEMTRFTNPDLRQVLLSNEFYDSMAAQLDRVLGQASDDIKAALGMEPDEPKLTNKFRL</sequence>
<keyword evidence="1" id="KW-0808">Transferase</keyword>
<accession>A0A3L0W2A2</accession>
<protein>
    <submittedName>
        <fullName evidence="1">Nucleotidyl transferase AbiEii/AbiGii toxin family protein</fullName>
    </submittedName>
</protein>
<dbReference type="Pfam" id="PF08843">
    <property type="entry name" value="AbiEii"/>
    <property type="match status" value="1"/>
</dbReference>
<dbReference type="AlphaFoldDB" id="A0A3L0W2A2"/>
<evidence type="ECO:0000313" key="1">
    <source>
        <dbReference type="EMBL" id="MHO04647.1"/>
    </source>
</evidence>
<dbReference type="Gene3D" id="3.10.450.620">
    <property type="entry name" value="JHP933, nucleotidyltransferase-like core domain"/>
    <property type="match status" value="1"/>
</dbReference>
<gene>
    <name evidence="1" type="ORF">D9F05_09705</name>
</gene>
<comment type="caution">
    <text evidence="1">The sequence shown here is derived from an EMBL/GenBank/DDBJ whole genome shotgun (WGS) entry which is preliminary data.</text>
</comment>
<proteinExistence type="predicted"/>
<organism evidence="1">
    <name type="scientific">Escherichia coli</name>
    <dbReference type="NCBI Taxonomy" id="562"/>
    <lineage>
        <taxon>Bacteria</taxon>
        <taxon>Pseudomonadati</taxon>
        <taxon>Pseudomonadota</taxon>
        <taxon>Gammaproteobacteria</taxon>
        <taxon>Enterobacterales</taxon>
        <taxon>Enterobacteriaceae</taxon>
        <taxon>Escherichia</taxon>
    </lineage>
</organism>
<dbReference type="GO" id="GO:0016740">
    <property type="term" value="F:transferase activity"/>
    <property type="evidence" value="ECO:0007669"/>
    <property type="project" value="UniProtKB-KW"/>
</dbReference>
<dbReference type="EMBL" id="RNRV01000013">
    <property type="protein sequence ID" value="MHO04647.1"/>
    <property type="molecule type" value="Genomic_DNA"/>
</dbReference>
<dbReference type="InterPro" id="IPR014942">
    <property type="entry name" value="AbiEii"/>
</dbReference>